<feature type="chain" id="PRO_5025555908" description="Secreted protein" evidence="1">
    <location>
        <begin position="23"/>
        <end position="75"/>
    </location>
</feature>
<dbReference type="EMBL" id="QXFW01007044">
    <property type="protein sequence ID" value="KAE8957887.1"/>
    <property type="molecule type" value="Genomic_DNA"/>
</dbReference>
<accession>A0A6A3GN17</accession>
<evidence type="ECO:0000313" key="2">
    <source>
        <dbReference type="EMBL" id="KAE8957887.1"/>
    </source>
</evidence>
<keyword evidence="1" id="KW-0732">Signal</keyword>
<proteinExistence type="predicted"/>
<reference evidence="2 3" key="1">
    <citation type="submission" date="2018-09" db="EMBL/GenBank/DDBJ databases">
        <title>Genomic investigation of the strawberry pathogen Phytophthora fragariae indicates pathogenicity is determined by transcriptional variation in three key races.</title>
        <authorList>
            <person name="Adams T.M."/>
            <person name="Armitage A.D."/>
            <person name="Sobczyk M.K."/>
            <person name="Bates H.J."/>
            <person name="Dunwell J.M."/>
            <person name="Nellist C.F."/>
            <person name="Harrison R.J."/>
        </authorList>
    </citation>
    <scope>NUCLEOTIDE SEQUENCE [LARGE SCALE GENOMIC DNA]</scope>
    <source>
        <strain evidence="2 3">SCRP245</strain>
    </source>
</reference>
<evidence type="ECO:0008006" key="4">
    <source>
        <dbReference type="Google" id="ProtNLM"/>
    </source>
</evidence>
<evidence type="ECO:0000313" key="3">
    <source>
        <dbReference type="Proteomes" id="UP000460718"/>
    </source>
</evidence>
<organism evidence="2 3">
    <name type="scientific">Phytophthora fragariae</name>
    <dbReference type="NCBI Taxonomy" id="53985"/>
    <lineage>
        <taxon>Eukaryota</taxon>
        <taxon>Sar</taxon>
        <taxon>Stramenopiles</taxon>
        <taxon>Oomycota</taxon>
        <taxon>Peronosporomycetes</taxon>
        <taxon>Peronosporales</taxon>
        <taxon>Peronosporaceae</taxon>
        <taxon>Phytophthora</taxon>
    </lineage>
</organism>
<protein>
    <recommendedName>
        <fullName evidence="4">Secreted protein</fullName>
    </recommendedName>
</protein>
<gene>
    <name evidence="2" type="ORF">PF011_g30981</name>
</gene>
<feature type="signal peptide" evidence="1">
    <location>
        <begin position="1"/>
        <end position="22"/>
    </location>
</feature>
<dbReference type="Proteomes" id="UP000460718">
    <property type="component" value="Unassembled WGS sequence"/>
</dbReference>
<comment type="caution">
    <text evidence="2">The sequence shown here is derived from an EMBL/GenBank/DDBJ whole genome shotgun (WGS) entry which is preliminary data.</text>
</comment>
<dbReference type="AlphaFoldDB" id="A0A6A3GN17"/>
<evidence type="ECO:0000256" key="1">
    <source>
        <dbReference type="SAM" id="SignalP"/>
    </source>
</evidence>
<name>A0A6A3GN17_9STRA</name>
<sequence length="75" mass="8092">MKIVFCIARVVLLPHVPSRCRAATMTSSSGSISTAGRGRLSWGQCKIQHTTQLYIGPVISLASHKVTMLASITKH</sequence>